<evidence type="ECO:0000313" key="3">
    <source>
        <dbReference type="Proteomes" id="UP000325105"/>
    </source>
</evidence>
<dbReference type="InterPro" id="IPR036291">
    <property type="entry name" value="NAD(P)-bd_dom_sf"/>
</dbReference>
<dbReference type="PANTHER" id="PTHR43157">
    <property type="entry name" value="PHOSPHATIDYLINOSITOL-GLYCAN BIOSYNTHESIS CLASS F PROTEIN-RELATED"/>
    <property type="match status" value="1"/>
</dbReference>
<evidence type="ECO:0000256" key="1">
    <source>
        <dbReference type="ARBA" id="ARBA00023002"/>
    </source>
</evidence>
<organism evidence="2 3">
    <name type="scientific">Sphingobacterium allocomposti</name>
    <dbReference type="NCBI Taxonomy" id="415956"/>
    <lineage>
        <taxon>Bacteria</taxon>
        <taxon>Pseudomonadati</taxon>
        <taxon>Bacteroidota</taxon>
        <taxon>Sphingobacteriia</taxon>
        <taxon>Sphingobacteriales</taxon>
        <taxon>Sphingobacteriaceae</taxon>
        <taxon>Sphingobacterium</taxon>
    </lineage>
</organism>
<dbReference type="OrthoDB" id="597510at2"/>
<dbReference type="GO" id="GO:0016491">
    <property type="term" value="F:oxidoreductase activity"/>
    <property type="evidence" value="ECO:0007669"/>
    <property type="project" value="UniProtKB-KW"/>
</dbReference>
<gene>
    <name evidence="2" type="ORF">BC792_11710</name>
</gene>
<dbReference type="AlphaFoldDB" id="A0A5S5D989"/>
<dbReference type="SUPFAM" id="SSF51735">
    <property type="entry name" value="NAD(P)-binding Rossmann-fold domains"/>
    <property type="match status" value="1"/>
</dbReference>
<evidence type="ECO:0000313" key="2">
    <source>
        <dbReference type="EMBL" id="TYP92235.1"/>
    </source>
</evidence>
<dbReference type="Pfam" id="PF00106">
    <property type="entry name" value="adh_short"/>
    <property type="match status" value="1"/>
</dbReference>
<accession>A0A5S5D989</accession>
<dbReference type="Proteomes" id="UP000325105">
    <property type="component" value="Unassembled WGS sequence"/>
</dbReference>
<keyword evidence="3" id="KW-1185">Reference proteome</keyword>
<dbReference type="EMBL" id="VNHX01000017">
    <property type="protein sequence ID" value="TYP92235.1"/>
    <property type="molecule type" value="Genomic_DNA"/>
</dbReference>
<sequence length="93" mass="10068">MWTRQNTPDLSGKTAIITTANTGIGFEMAKALYASGADVIIAVRDRRRGMDAVDRIRKPETRAGSSVSDQLLNLASLDQIRMPFADATATTNI</sequence>
<comment type="caution">
    <text evidence="2">The sequence shown here is derived from an EMBL/GenBank/DDBJ whole genome shotgun (WGS) entry which is preliminary data.</text>
</comment>
<keyword evidence="1" id="KW-0560">Oxidoreductase</keyword>
<dbReference type="Gene3D" id="3.40.50.720">
    <property type="entry name" value="NAD(P)-binding Rossmann-like Domain"/>
    <property type="match status" value="1"/>
</dbReference>
<dbReference type="PANTHER" id="PTHR43157:SF31">
    <property type="entry name" value="PHOSPHATIDYLINOSITOL-GLYCAN BIOSYNTHESIS CLASS F PROTEIN"/>
    <property type="match status" value="1"/>
</dbReference>
<dbReference type="RefSeq" id="WP_148909341.1">
    <property type="nucleotide sequence ID" value="NZ_VNHX01000017.1"/>
</dbReference>
<name>A0A5S5D989_9SPHI</name>
<protein>
    <submittedName>
        <fullName evidence="2">Short subunit dehydrogenase</fullName>
    </submittedName>
</protein>
<proteinExistence type="predicted"/>
<reference evidence="2 3" key="1">
    <citation type="submission" date="2019-07" db="EMBL/GenBank/DDBJ databases">
        <title>Genomic Encyclopedia of Archaeal and Bacterial Type Strains, Phase II (KMG-II): from individual species to whole genera.</title>
        <authorList>
            <person name="Goeker M."/>
        </authorList>
    </citation>
    <scope>NUCLEOTIDE SEQUENCE [LARGE SCALE GENOMIC DNA]</scope>
    <source>
        <strain evidence="2 3">DSM 18850</strain>
    </source>
</reference>
<dbReference type="InterPro" id="IPR002347">
    <property type="entry name" value="SDR_fam"/>
</dbReference>